<dbReference type="Pfam" id="PF00665">
    <property type="entry name" value="rve"/>
    <property type="match status" value="1"/>
</dbReference>
<dbReference type="PANTHER" id="PTHR46889">
    <property type="entry name" value="TRANSPOSASE INSF FOR INSERTION SEQUENCE IS3B-RELATED"/>
    <property type="match status" value="1"/>
</dbReference>
<comment type="function">
    <text evidence="1">Involved in the transposition of the insertion sequence.</text>
</comment>
<protein>
    <submittedName>
        <fullName evidence="3">Putative transposase</fullName>
    </submittedName>
</protein>
<reference evidence="4" key="1">
    <citation type="submission" date="2017-07" db="EMBL/GenBank/DDBJ databases">
        <authorList>
            <person name="Varghese N."/>
            <person name="Submissions S."/>
        </authorList>
    </citation>
    <scope>NUCLEOTIDE SEQUENCE [LARGE SCALE GENOMIC DNA]</scope>
    <source>
        <strain evidence="4">NLAE-zl-C134</strain>
    </source>
</reference>
<dbReference type="GO" id="GO:0003676">
    <property type="term" value="F:nucleic acid binding"/>
    <property type="evidence" value="ECO:0007669"/>
    <property type="project" value="InterPro"/>
</dbReference>
<evidence type="ECO:0000313" key="3">
    <source>
        <dbReference type="EMBL" id="SUQ13814.1"/>
    </source>
</evidence>
<dbReference type="PROSITE" id="PS50994">
    <property type="entry name" value="INTEGRASE"/>
    <property type="match status" value="1"/>
</dbReference>
<dbReference type="InterPro" id="IPR012337">
    <property type="entry name" value="RNaseH-like_sf"/>
</dbReference>
<gene>
    <name evidence="3" type="ORF">SAMN05216529_104125</name>
</gene>
<dbReference type="InterPro" id="IPR036397">
    <property type="entry name" value="RNaseH_sf"/>
</dbReference>
<organism evidence="3 4">
    <name type="scientific">Faecalicatena contorta</name>
    <dbReference type="NCBI Taxonomy" id="39482"/>
    <lineage>
        <taxon>Bacteria</taxon>
        <taxon>Bacillati</taxon>
        <taxon>Bacillota</taxon>
        <taxon>Clostridia</taxon>
        <taxon>Lachnospirales</taxon>
        <taxon>Lachnospiraceae</taxon>
        <taxon>Faecalicatena</taxon>
    </lineage>
</organism>
<dbReference type="PANTHER" id="PTHR46889:SF7">
    <property type="entry name" value="TRANSPOSASE FOR INSERTION SEQUENCE ELEMENT IS904"/>
    <property type="match status" value="1"/>
</dbReference>
<accession>A0A315ZXM3</accession>
<evidence type="ECO:0000259" key="2">
    <source>
        <dbReference type="PROSITE" id="PS50994"/>
    </source>
</evidence>
<dbReference type="InterPro" id="IPR025948">
    <property type="entry name" value="HTH-like_dom"/>
</dbReference>
<keyword evidence="4" id="KW-1185">Reference proteome</keyword>
<dbReference type="Pfam" id="PF13276">
    <property type="entry name" value="HTH_21"/>
    <property type="match status" value="1"/>
</dbReference>
<feature type="domain" description="Integrase catalytic" evidence="2">
    <location>
        <begin position="110"/>
        <end position="285"/>
    </location>
</feature>
<dbReference type="Gene3D" id="3.30.420.10">
    <property type="entry name" value="Ribonuclease H-like superfamily/Ribonuclease H"/>
    <property type="match status" value="1"/>
</dbReference>
<dbReference type="SUPFAM" id="SSF53098">
    <property type="entry name" value="Ribonuclease H-like"/>
    <property type="match status" value="1"/>
</dbReference>
<dbReference type="InterPro" id="IPR001584">
    <property type="entry name" value="Integrase_cat-core"/>
</dbReference>
<dbReference type="InterPro" id="IPR048020">
    <property type="entry name" value="Transpos_IS3"/>
</dbReference>
<sequence>MRFQFLKDHQEQYNIKRACKTLHISRSGFYEYLKRKESDRAIENKILSQEIKHVFEEHKGRYGCLRISKALENEGLKINHKRVQKLMRSMGLYAKGTRYRYKHYHSSMQNEERPNLLNQVFQSTGRNKIWLGDITYVPTKKGVLYLAVFLDIFSRKITGWSMGRNMKDTLVMEAFMQGYGRELPEDGLIVHTDQGSQYTSGNFRRLLKQHKAIHSNSRKGNPYDNAMMESFYRTLKRELILDARFETPEQAQMEIFKYIELYYNTKRMHSALGYISPVQFEQENS</sequence>
<dbReference type="Proteomes" id="UP000254051">
    <property type="component" value="Unassembled WGS sequence"/>
</dbReference>
<dbReference type="AlphaFoldDB" id="A0A315ZXM3"/>
<dbReference type="NCBIfam" id="NF033516">
    <property type="entry name" value="transpos_IS3"/>
    <property type="match status" value="1"/>
</dbReference>
<dbReference type="GO" id="GO:0015074">
    <property type="term" value="P:DNA integration"/>
    <property type="evidence" value="ECO:0007669"/>
    <property type="project" value="InterPro"/>
</dbReference>
<evidence type="ECO:0000256" key="1">
    <source>
        <dbReference type="ARBA" id="ARBA00002286"/>
    </source>
</evidence>
<dbReference type="EMBL" id="UHJJ01000004">
    <property type="protein sequence ID" value="SUQ13814.1"/>
    <property type="molecule type" value="Genomic_DNA"/>
</dbReference>
<proteinExistence type="predicted"/>
<dbReference type="Pfam" id="PF13333">
    <property type="entry name" value="rve_2"/>
    <property type="match status" value="1"/>
</dbReference>
<dbReference type="InterPro" id="IPR050900">
    <property type="entry name" value="Transposase_IS3/IS150/IS904"/>
</dbReference>
<name>A0A315ZXM3_9FIRM</name>
<evidence type="ECO:0000313" key="4">
    <source>
        <dbReference type="Proteomes" id="UP000254051"/>
    </source>
</evidence>